<evidence type="ECO:0000313" key="2">
    <source>
        <dbReference type="EMBL" id="CAG8687329.1"/>
    </source>
</evidence>
<reference evidence="2" key="1">
    <citation type="submission" date="2021-06" db="EMBL/GenBank/DDBJ databases">
        <authorList>
            <person name="Kallberg Y."/>
            <person name="Tangrot J."/>
            <person name="Rosling A."/>
        </authorList>
    </citation>
    <scope>NUCLEOTIDE SEQUENCE</scope>
    <source>
        <strain evidence="2">MA453B</strain>
    </source>
</reference>
<comment type="caution">
    <text evidence="2">The sequence shown here is derived from an EMBL/GenBank/DDBJ whole genome shotgun (WGS) entry which is preliminary data.</text>
</comment>
<feature type="compositionally biased region" description="Basic and acidic residues" evidence="1">
    <location>
        <begin position="157"/>
        <end position="174"/>
    </location>
</feature>
<dbReference type="OrthoDB" id="2437308at2759"/>
<dbReference type="EMBL" id="CAJVPY010007823">
    <property type="protein sequence ID" value="CAG8687329.1"/>
    <property type="molecule type" value="Genomic_DNA"/>
</dbReference>
<keyword evidence="3" id="KW-1185">Reference proteome</keyword>
<evidence type="ECO:0000256" key="1">
    <source>
        <dbReference type="SAM" id="MobiDB-lite"/>
    </source>
</evidence>
<name>A0A9N9ERT6_9GLOM</name>
<dbReference type="Proteomes" id="UP000789405">
    <property type="component" value="Unassembled WGS sequence"/>
</dbReference>
<organism evidence="2 3">
    <name type="scientific">Dentiscutata erythropus</name>
    <dbReference type="NCBI Taxonomy" id="1348616"/>
    <lineage>
        <taxon>Eukaryota</taxon>
        <taxon>Fungi</taxon>
        <taxon>Fungi incertae sedis</taxon>
        <taxon>Mucoromycota</taxon>
        <taxon>Glomeromycotina</taxon>
        <taxon>Glomeromycetes</taxon>
        <taxon>Diversisporales</taxon>
        <taxon>Gigasporaceae</taxon>
        <taxon>Dentiscutata</taxon>
    </lineage>
</organism>
<dbReference type="AlphaFoldDB" id="A0A9N9ERT6"/>
<protein>
    <submittedName>
        <fullName evidence="2">23025_t:CDS:1</fullName>
    </submittedName>
</protein>
<gene>
    <name evidence="2" type="ORF">DERYTH_LOCUS12139</name>
</gene>
<proteinExistence type="predicted"/>
<feature type="region of interest" description="Disordered" evidence="1">
    <location>
        <begin position="155"/>
        <end position="174"/>
    </location>
</feature>
<evidence type="ECO:0000313" key="3">
    <source>
        <dbReference type="Proteomes" id="UP000789405"/>
    </source>
</evidence>
<sequence>MFSLFENVKDKVIAAKQHFKKGARSYLEIVFANQSLLKEYVSNGNVPLGNKNQISDLIQEAFEDIGDISSIKPLLIEGTPYLTNQWIVIFKNTDDPNLESKIPRFTQVGDNKEEPTITKVQEELPKENIPVSNLEENPKENTETLANLDTMMISTEEATKKNDETDDKLKSLHI</sequence>
<accession>A0A9N9ERT6</accession>